<gene>
    <name evidence="1" type="ORF">PHY01_41470</name>
</gene>
<organism evidence="1 2">
    <name type="scientific">Pseudonocardia hydrocarbonoxydans</name>
    <dbReference type="NCBI Taxonomy" id="76726"/>
    <lineage>
        <taxon>Bacteria</taxon>
        <taxon>Bacillati</taxon>
        <taxon>Actinomycetota</taxon>
        <taxon>Actinomycetes</taxon>
        <taxon>Pseudonocardiales</taxon>
        <taxon>Pseudonocardiaceae</taxon>
        <taxon>Pseudonocardia</taxon>
    </lineage>
</organism>
<name>A0A4Y3WSW2_9PSEU</name>
<dbReference type="Proteomes" id="UP000320338">
    <property type="component" value="Unassembled WGS sequence"/>
</dbReference>
<keyword evidence="2" id="KW-1185">Reference proteome</keyword>
<protein>
    <submittedName>
        <fullName evidence="1">Uncharacterized protein</fullName>
    </submittedName>
</protein>
<dbReference type="AlphaFoldDB" id="A0A4Y3WSW2"/>
<proteinExistence type="predicted"/>
<comment type="caution">
    <text evidence="1">The sequence shown here is derived from an EMBL/GenBank/DDBJ whole genome shotgun (WGS) entry which is preliminary data.</text>
</comment>
<dbReference type="EMBL" id="BJNG01000037">
    <property type="protein sequence ID" value="GEC21864.1"/>
    <property type="molecule type" value="Genomic_DNA"/>
</dbReference>
<reference evidence="1 2" key="1">
    <citation type="submission" date="2019-06" db="EMBL/GenBank/DDBJ databases">
        <title>Whole genome shotgun sequence of Pseudonocardia hydrocarbonoxydans NBRC 14498.</title>
        <authorList>
            <person name="Hosoyama A."/>
            <person name="Uohara A."/>
            <person name="Ohji S."/>
            <person name="Ichikawa N."/>
        </authorList>
    </citation>
    <scope>NUCLEOTIDE SEQUENCE [LARGE SCALE GENOMIC DNA]</scope>
    <source>
        <strain evidence="1 2">NBRC 14498</strain>
    </source>
</reference>
<evidence type="ECO:0000313" key="2">
    <source>
        <dbReference type="Proteomes" id="UP000320338"/>
    </source>
</evidence>
<accession>A0A4Y3WSW2</accession>
<dbReference type="RefSeq" id="WP_141280827.1">
    <property type="nucleotide sequence ID" value="NZ_BAAARZ010000006.1"/>
</dbReference>
<sequence length="70" mass="7300">MSAFPYPQTETAEDVEALMNHAAQIAADRGRLGSDGAAYAFALASLAVNSVFAGSFPDSPPTHRQGLYAV</sequence>
<evidence type="ECO:0000313" key="1">
    <source>
        <dbReference type="EMBL" id="GEC21864.1"/>
    </source>
</evidence>